<reference evidence="5 6" key="1">
    <citation type="submission" date="2019-03" db="EMBL/GenBank/DDBJ databases">
        <title>Bacillus niacini sp. nov. a Nicotinate-Metabolizing Mesophile Isolated from Soil.</title>
        <authorList>
            <person name="Zhang G."/>
        </authorList>
    </citation>
    <scope>NUCLEOTIDE SEQUENCE [LARGE SCALE GENOMIC DNA]</scope>
    <source>
        <strain evidence="5 6">WN066</strain>
    </source>
</reference>
<dbReference type="CDD" id="cd14963">
    <property type="entry name" value="NHL_like_5"/>
    <property type="match status" value="1"/>
</dbReference>
<dbReference type="PROSITE" id="PS51125">
    <property type="entry name" value="NHL"/>
    <property type="match status" value="2"/>
</dbReference>
<organism evidence="5 6">
    <name type="scientific">Bacillus salipaludis</name>
    <dbReference type="NCBI Taxonomy" id="2547811"/>
    <lineage>
        <taxon>Bacteria</taxon>
        <taxon>Bacillati</taxon>
        <taxon>Bacillota</taxon>
        <taxon>Bacilli</taxon>
        <taxon>Bacillales</taxon>
        <taxon>Bacillaceae</taxon>
        <taxon>Bacillus</taxon>
    </lineage>
</organism>
<comment type="caution">
    <text evidence="5">The sequence shown here is derived from an EMBL/GenBank/DDBJ whole genome shotgun (WGS) entry which is preliminary data.</text>
</comment>
<dbReference type="Proteomes" id="UP001178888">
    <property type="component" value="Unassembled WGS sequence"/>
</dbReference>
<feature type="repeat" description="NHL" evidence="2">
    <location>
        <begin position="93"/>
        <end position="136"/>
    </location>
</feature>
<sequence length="321" mass="36059">MMKKTVYWWMSGIVVLTIAAFAAIYFFNLESVVKKVPNAVNPDGPPSFSQAIYGDFDNSLDKPMDVAKIGEFLYVSDTNNKRVQVFDTSGTSVFRFGKEGQGKGQFKFPYGIAGDGKGNVYVADLYNGKISIFEPKGKFLKYFNDKKKVIESPAGIRIYDEKLYVTDVQKNKVFIFDLNGKKLFEISTGTNKQDTFKAPNAVAIDKKNNDIFVSDSGNQRVQVYDKNGKFIRTINGSKNGKGSSVFVNPRGIGVDSRGILYIVNNLTHMVYGFDEKGSEVFHFGTMGDQNEQFYLPNGLFVDEHDQVYITDTLNERIAMYN</sequence>
<evidence type="ECO:0000313" key="4">
    <source>
        <dbReference type="EMBL" id="MDQ6600343.1"/>
    </source>
</evidence>
<keyword evidence="3" id="KW-0472">Membrane</keyword>
<protein>
    <submittedName>
        <fullName evidence="5">6-bladed beta-propeller</fullName>
    </submittedName>
</protein>
<dbReference type="InterPro" id="IPR001258">
    <property type="entry name" value="NHL_repeat"/>
</dbReference>
<evidence type="ECO:0000313" key="6">
    <source>
        <dbReference type="Proteomes" id="UP000295132"/>
    </source>
</evidence>
<name>A0A4R5VTC0_9BACI</name>
<proteinExistence type="predicted"/>
<dbReference type="SUPFAM" id="SSF101898">
    <property type="entry name" value="NHL repeat"/>
    <property type="match status" value="1"/>
</dbReference>
<dbReference type="AlphaFoldDB" id="A0A4R5VTC0"/>
<dbReference type="PANTHER" id="PTHR24104:SF25">
    <property type="entry name" value="PROTEIN LIN-41"/>
    <property type="match status" value="1"/>
</dbReference>
<evidence type="ECO:0000256" key="3">
    <source>
        <dbReference type="SAM" id="Phobius"/>
    </source>
</evidence>
<dbReference type="GO" id="GO:0008270">
    <property type="term" value="F:zinc ion binding"/>
    <property type="evidence" value="ECO:0007669"/>
    <property type="project" value="UniProtKB-KW"/>
</dbReference>
<feature type="repeat" description="NHL" evidence="2">
    <location>
        <begin position="196"/>
        <end position="227"/>
    </location>
</feature>
<dbReference type="PANTHER" id="PTHR24104">
    <property type="entry name" value="E3 UBIQUITIN-PROTEIN LIGASE NHLRC1-RELATED"/>
    <property type="match status" value="1"/>
</dbReference>
<dbReference type="EMBL" id="SMYO01000004">
    <property type="protein sequence ID" value="TDK62212.1"/>
    <property type="molecule type" value="Genomic_DNA"/>
</dbReference>
<dbReference type="EMBL" id="JAVGVR010000001">
    <property type="protein sequence ID" value="MDQ6600343.1"/>
    <property type="molecule type" value="Genomic_DNA"/>
</dbReference>
<dbReference type="InterPro" id="IPR011042">
    <property type="entry name" value="6-blade_b-propeller_TolB-like"/>
</dbReference>
<gene>
    <name evidence="5" type="ORF">E2K98_09120</name>
    <name evidence="4" type="ORF">RCG21_29160</name>
</gene>
<keyword evidence="1" id="KW-0677">Repeat</keyword>
<reference evidence="4" key="2">
    <citation type="submission" date="2023-08" db="EMBL/GenBank/DDBJ databases">
        <title>Nitrogen cycling bacteria in agricultural field soils.</title>
        <authorList>
            <person name="Jang J."/>
        </authorList>
    </citation>
    <scope>NUCLEOTIDE SEQUENCE</scope>
    <source>
        <strain evidence="4">PS3-36</strain>
    </source>
</reference>
<keyword evidence="3" id="KW-0812">Transmembrane</keyword>
<dbReference type="Proteomes" id="UP000295132">
    <property type="component" value="Unassembled WGS sequence"/>
</dbReference>
<accession>A0A4R5VTC0</accession>
<dbReference type="Gene3D" id="2.120.10.30">
    <property type="entry name" value="TolB, C-terminal domain"/>
    <property type="match status" value="2"/>
</dbReference>
<evidence type="ECO:0000313" key="7">
    <source>
        <dbReference type="Proteomes" id="UP001178888"/>
    </source>
</evidence>
<evidence type="ECO:0000256" key="2">
    <source>
        <dbReference type="PROSITE-ProRule" id="PRU00504"/>
    </source>
</evidence>
<evidence type="ECO:0000313" key="5">
    <source>
        <dbReference type="EMBL" id="TDK62212.1"/>
    </source>
</evidence>
<evidence type="ECO:0000256" key="1">
    <source>
        <dbReference type="ARBA" id="ARBA00022737"/>
    </source>
</evidence>
<dbReference type="InterPro" id="IPR050952">
    <property type="entry name" value="TRIM-NHL_E3_ligases"/>
</dbReference>
<feature type="transmembrane region" description="Helical" evidence="3">
    <location>
        <begin position="6"/>
        <end position="27"/>
    </location>
</feature>
<keyword evidence="3" id="KW-1133">Transmembrane helix</keyword>
<keyword evidence="7" id="KW-1185">Reference proteome</keyword>
<dbReference type="RefSeq" id="WP_133333942.1">
    <property type="nucleotide sequence ID" value="NZ_JAVGVR010000001.1"/>
</dbReference>
<dbReference type="Pfam" id="PF17170">
    <property type="entry name" value="DUF5128"/>
    <property type="match status" value="1"/>
</dbReference>